<keyword evidence="2" id="KW-0269">Exonuclease</keyword>
<accession>A0A846MS17</accession>
<evidence type="ECO:0000313" key="3">
    <source>
        <dbReference type="Proteomes" id="UP000537126"/>
    </source>
</evidence>
<gene>
    <name evidence="2" type="ORF">FHS56_001665</name>
</gene>
<proteinExistence type="predicted"/>
<keyword evidence="3" id="KW-1185">Reference proteome</keyword>
<keyword evidence="2" id="KW-0540">Nuclease</keyword>
<dbReference type="GO" id="GO:0004527">
    <property type="term" value="F:exonuclease activity"/>
    <property type="evidence" value="ECO:0007669"/>
    <property type="project" value="UniProtKB-KW"/>
</dbReference>
<protein>
    <submittedName>
        <fullName evidence="2">DNA repair exonuclease SbcCD ATPase subunit</fullName>
    </submittedName>
</protein>
<name>A0A846MS17_9BACT</name>
<organism evidence="2 3">
    <name type="scientific">Thermonema lapsum</name>
    <dbReference type="NCBI Taxonomy" id="28195"/>
    <lineage>
        <taxon>Bacteria</taxon>
        <taxon>Pseudomonadati</taxon>
        <taxon>Bacteroidota</taxon>
        <taxon>Cytophagia</taxon>
        <taxon>Cytophagales</taxon>
        <taxon>Thermonemataceae</taxon>
        <taxon>Thermonema</taxon>
    </lineage>
</organism>
<evidence type="ECO:0000256" key="1">
    <source>
        <dbReference type="SAM" id="Coils"/>
    </source>
</evidence>
<sequence length="175" mass="20644">MRFFIAIMVFVLASGYLQAQRMSKEEKKIYKEWKKKLKSTSLEEFKAMHEEKDQLKQELRTLEAELQELRDQLATKDNQVSALESRNQQLKRQIKENAQRKNEEKGIFFKVQLSFVDEDASGNSVNRYYTLGIFRSYEDAVAFRDAVRKLGIKDAYVQGYKDGERRPVDELRGMQ</sequence>
<dbReference type="AlphaFoldDB" id="A0A846MS17"/>
<dbReference type="EMBL" id="JAASRN010000002">
    <property type="protein sequence ID" value="NIK74152.1"/>
    <property type="molecule type" value="Genomic_DNA"/>
</dbReference>
<dbReference type="Proteomes" id="UP000537126">
    <property type="component" value="Unassembled WGS sequence"/>
</dbReference>
<dbReference type="InterPro" id="IPR027417">
    <property type="entry name" value="P-loop_NTPase"/>
</dbReference>
<dbReference type="RefSeq" id="WP_166919548.1">
    <property type="nucleotide sequence ID" value="NZ_JAASRN010000002.1"/>
</dbReference>
<reference evidence="2 3" key="1">
    <citation type="submission" date="2020-03" db="EMBL/GenBank/DDBJ databases">
        <title>Genomic Encyclopedia of Type Strains, Phase IV (KMG-IV): sequencing the most valuable type-strain genomes for metagenomic binning, comparative biology and taxonomic classification.</title>
        <authorList>
            <person name="Goeker M."/>
        </authorList>
    </citation>
    <scope>NUCLEOTIDE SEQUENCE [LARGE SCALE GENOMIC DNA]</scope>
    <source>
        <strain evidence="2 3">DSM 5718</strain>
    </source>
</reference>
<keyword evidence="2" id="KW-0378">Hydrolase</keyword>
<dbReference type="Gene3D" id="3.40.50.300">
    <property type="entry name" value="P-loop containing nucleotide triphosphate hydrolases"/>
    <property type="match status" value="1"/>
</dbReference>
<feature type="coiled-coil region" evidence="1">
    <location>
        <begin position="38"/>
        <end position="100"/>
    </location>
</feature>
<comment type="caution">
    <text evidence="2">The sequence shown here is derived from an EMBL/GenBank/DDBJ whole genome shotgun (WGS) entry which is preliminary data.</text>
</comment>
<keyword evidence="1" id="KW-0175">Coiled coil</keyword>
<evidence type="ECO:0000313" key="2">
    <source>
        <dbReference type="EMBL" id="NIK74152.1"/>
    </source>
</evidence>